<evidence type="ECO:0000256" key="4">
    <source>
        <dbReference type="ARBA" id="ARBA00023040"/>
    </source>
</evidence>
<dbReference type="EMBL" id="MUJZ01017791">
    <property type="protein sequence ID" value="OTF80541.1"/>
    <property type="molecule type" value="Genomic_DNA"/>
</dbReference>
<evidence type="ECO:0000313" key="10">
    <source>
        <dbReference type="EMBL" id="OTF80541.1"/>
    </source>
</evidence>
<feature type="transmembrane region" description="Helical" evidence="8">
    <location>
        <begin position="26"/>
        <end position="44"/>
    </location>
</feature>
<evidence type="ECO:0000256" key="7">
    <source>
        <dbReference type="ARBA" id="ARBA00023224"/>
    </source>
</evidence>
<keyword evidence="4" id="KW-0297">G-protein coupled receptor</keyword>
<evidence type="ECO:0000256" key="8">
    <source>
        <dbReference type="SAM" id="Phobius"/>
    </source>
</evidence>
<feature type="domain" description="G-protein coupled receptors family 1 profile" evidence="9">
    <location>
        <begin position="6"/>
        <end position="59"/>
    </location>
</feature>
<sequence length="59" mass="6612">MVGLTGNLLVCRVAFGTRQMRTTTNLLIASLACSDIVMIGIIIIKMKEFVYYETVKKQD</sequence>
<dbReference type="CDD" id="cd00637">
    <property type="entry name" value="7tm_classA_rhodopsin-like"/>
    <property type="match status" value="1"/>
</dbReference>
<dbReference type="InterPro" id="IPR017452">
    <property type="entry name" value="GPCR_Rhodpsn_7TM"/>
</dbReference>
<evidence type="ECO:0000259" key="9">
    <source>
        <dbReference type="PROSITE" id="PS50262"/>
    </source>
</evidence>
<dbReference type="Gene3D" id="1.20.1070.10">
    <property type="entry name" value="Rhodopsin 7-helix transmembrane proteins"/>
    <property type="match status" value="1"/>
</dbReference>
<dbReference type="OrthoDB" id="5987936at2759"/>
<accession>A0A1Y3BHX8</accession>
<dbReference type="AlphaFoldDB" id="A0A1Y3BHX8"/>
<keyword evidence="6" id="KW-0675">Receptor</keyword>
<proteinExistence type="predicted"/>
<comment type="subcellular location">
    <subcellularLocation>
        <location evidence="1">Membrane</location>
        <topology evidence="1">Multi-pass membrane protein</topology>
    </subcellularLocation>
</comment>
<dbReference type="Proteomes" id="UP000194236">
    <property type="component" value="Unassembled WGS sequence"/>
</dbReference>
<gene>
    <name evidence="10" type="ORF">BLA29_001683</name>
</gene>
<comment type="caution">
    <text evidence="10">The sequence shown here is derived from an EMBL/GenBank/DDBJ whole genome shotgun (WGS) entry which is preliminary data.</text>
</comment>
<protein>
    <recommendedName>
        <fullName evidence="9">G-protein coupled receptors family 1 profile domain-containing protein</fullName>
    </recommendedName>
</protein>
<reference evidence="10 11" key="1">
    <citation type="submission" date="2017-03" db="EMBL/GenBank/DDBJ databases">
        <title>Genome Survey of Euroglyphus maynei.</title>
        <authorList>
            <person name="Arlian L.G."/>
            <person name="Morgan M.S."/>
            <person name="Rider S.D."/>
        </authorList>
    </citation>
    <scope>NUCLEOTIDE SEQUENCE [LARGE SCALE GENOMIC DNA]</scope>
    <source>
        <strain evidence="10">Arlian Lab</strain>
        <tissue evidence="10">Whole body</tissue>
    </source>
</reference>
<evidence type="ECO:0000313" key="11">
    <source>
        <dbReference type="Proteomes" id="UP000194236"/>
    </source>
</evidence>
<keyword evidence="2 8" id="KW-0812">Transmembrane</keyword>
<evidence type="ECO:0000256" key="3">
    <source>
        <dbReference type="ARBA" id="ARBA00022989"/>
    </source>
</evidence>
<keyword evidence="7" id="KW-0807">Transducer</keyword>
<name>A0A1Y3BHX8_EURMA</name>
<dbReference type="SUPFAM" id="SSF81321">
    <property type="entry name" value="Family A G protein-coupled receptor-like"/>
    <property type="match status" value="1"/>
</dbReference>
<dbReference type="PANTHER" id="PTHR45695:SF9">
    <property type="entry name" value="LEUCOKININ RECEPTOR"/>
    <property type="match status" value="1"/>
</dbReference>
<dbReference type="GO" id="GO:0005886">
    <property type="term" value="C:plasma membrane"/>
    <property type="evidence" value="ECO:0007669"/>
    <property type="project" value="TreeGrafter"/>
</dbReference>
<keyword evidence="5 8" id="KW-0472">Membrane</keyword>
<evidence type="ECO:0000256" key="5">
    <source>
        <dbReference type="ARBA" id="ARBA00023136"/>
    </source>
</evidence>
<evidence type="ECO:0000256" key="6">
    <source>
        <dbReference type="ARBA" id="ARBA00023170"/>
    </source>
</evidence>
<keyword evidence="3 8" id="KW-1133">Transmembrane helix</keyword>
<dbReference type="GO" id="GO:0004930">
    <property type="term" value="F:G protein-coupled receptor activity"/>
    <property type="evidence" value="ECO:0007669"/>
    <property type="project" value="UniProtKB-KW"/>
</dbReference>
<organism evidence="10 11">
    <name type="scientific">Euroglyphus maynei</name>
    <name type="common">Mayne's house dust mite</name>
    <dbReference type="NCBI Taxonomy" id="6958"/>
    <lineage>
        <taxon>Eukaryota</taxon>
        <taxon>Metazoa</taxon>
        <taxon>Ecdysozoa</taxon>
        <taxon>Arthropoda</taxon>
        <taxon>Chelicerata</taxon>
        <taxon>Arachnida</taxon>
        <taxon>Acari</taxon>
        <taxon>Acariformes</taxon>
        <taxon>Sarcoptiformes</taxon>
        <taxon>Astigmata</taxon>
        <taxon>Psoroptidia</taxon>
        <taxon>Analgoidea</taxon>
        <taxon>Pyroglyphidae</taxon>
        <taxon>Pyroglyphinae</taxon>
        <taxon>Euroglyphus</taxon>
    </lineage>
</organism>
<dbReference type="PROSITE" id="PS50262">
    <property type="entry name" value="G_PROTEIN_RECEP_F1_2"/>
    <property type="match status" value="1"/>
</dbReference>
<keyword evidence="11" id="KW-1185">Reference proteome</keyword>
<evidence type="ECO:0000256" key="1">
    <source>
        <dbReference type="ARBA" id="ARBA00004141"/>
    </source>
</evidence>
<evidence type="ECO:0000256" key="2">
    <source>
        <dbReference type="ARBA" id="ARBA00022692"/>
    </source>
</evidence>
<dbReference type="PANTHER" id="PTHR45695">
    <property type="entry name" value="LEUCOKININ RECEPTOR-RELATED"/>
    <property type="match status" value="1"/>
</dbReference>